<evidence type="ECO:0000313" key="1">
    <source>
        <dbReference type="EMBL" id="AOZ08838.1"/>
    </source>
</evidence>
<reference evidence="1 2" key="1">
    <citation type="submission" date="2016-10" db="EMBL/GenBank/DDBJ databases">
        <title>Complete genome sequences of three Cupriavidus strains isolated from various Malaysian environments.</title>
        <authorList>
            <person name="Abdullah A.A.-A."/>
            <person name="Shafie N.A.H."/>
            <person name="Lau N.S."/>
        </authorList>
    </citation>
    <scope>NUCLEOTIDE SEQUENCE [LARGE SCALE GENOMIC DNA]</scope>
    <source>
        <strain evidence="1 2">USMAA1020</strain>
    </source>
</reference>
<organism evidence="1 2">
    <name type="scientific">Cupriavidus malaysiensis</name>
    <dbReference type="NCBI Taxonomy" id="367825"/>
    <lineage>
        <taxon>Bacteria</taxon>
        <taxon>Pseudomonadati</taxon>
        <taxon>Pseudomonadota</taxon>
        <taxon>Betaproteobacteria</taxon>
        <taxon>Burkholderiales</taxon>
        <taxon>Burkholderiaceae</taxon>
        <taxon>Cupriavidus</taxon>
    </lineage>
</organism>
<dbReference type="InterPro" id="IPR056113">
    <property type="entry name" value="DUF7696"/>
</dbReference>
<dbReference type="Pfam" id="PF24751">
    <property type="entry name" value="DUF7696"/>
    <property type="match status" value="1"/>
</dbReference>
<dbReference type="EMBL" id="CP017755">
    <property type="protein sequence ID" value="AOZ08838.1"/>
    <property type="molecule type" value="Genomic_DNA"/>
</dbReference>
<evidence type="ECO:0000313" key="2">
    <source>
        <dbReference type="Proteomes" id="UP000177515"/>
    </source>
</evidence>
<accession>A0ABM6FAV5</accession>
<dbReference type="RefSeq" id="WP_071071506.1">
    <property type="nucleotide sequence ID" value="NZ_CP017755.1"/>
</dbReference>
<protein>
    <submittedName>
        <fullName evidence="1">Uncharacterized protein</fullName>
    </submittedName>
</protein>
<dbReference type="Proteomes" id="UP000177515">
    <property type="component" value="Chromosome 2"/>
</dbReference>
<gene>
    <name evidence="1" type="ORF">BKK80_23365</name>
</gene>
<sequence>MQGRTPGQGPGQADITATIDRVLLGRRSQFAGQPAAWKLLCEAAHVATLEEPARTAFVERVAEQRGADIALRLRLKADALRADALEACGA</sequence>
<keyword evidence="2" id="KW-1185">Reference proteome</keyword>
<name>A0ABM6FAV5_9BURK</name>
<proteinExistence type="predicted"/>